<dbReference type="EMBL" id="LACI01000838">
    <property type="protein sequence ID" value="KJU85853.1"/>
    <property type="molecule type" value="Genomic_DNA"/>
</dbReference>
<dbReference type="AlphaFoldDB" id="A0A0F3GYU8"/>
<evidence type="ECO:0000313" key="2">
    <source>
        <dbReference type="Proteomes" id="UP000033423"/>
    </source>
</evidence>
<accession>A0A0F3GYU8</accession>
<name>A0A0F3GYU8_9BACT</name>
<sequence>MPGVADPLPTPRCGKIVPHPLERQDQVRPGATRSHSSFLSFYSSNFDTRKNSNPISIVKINSICT</sequence>
<evidence type="ECO:0000313" key="1">
    <source>
        <dbReference type="EMBL" id="KJU85853.1"/>
    </source>
</evidence>
<keyword evidence="2" id="KW-1185">Reference proteome</keyword>
<organism evidence="1 2">
    <name type="scientific">Candidatus Magnetobacterium bavaricum</name>
    <dbReference type="NCBI Taxonomy" id="29290"/>
    <lineage>
        <taxon>Bacteria</taxon>
        <taxon>Pseudomonadati</taxon>
        <taxon>Nitrospirota</taxon>
        <taxon>Thermodesulfovibrionia</taxon>
        <taxon>Thermodesulfovibrionales</taxon>
        <taxon>Candidatus Magnetobacteriaceae</taxon>
        <taxon>Candidatus Magnetobacterium</taxon>
    </lineage>
</organism>
<protein>
    <submittedName>
        <fullName evidence="1">Uncharacterized protein</fullName>
    </submittedName>
</protein>
<comment type="caution">
    <text evidence="1">The sequence shown here is derived from an EMBL/GenBank/DDBJ whole genome shotgun (WGS) entry which is preliminary data.</text>
</comment>
<gene>
    <name evidence="1" type="ORF">MBAV_001955</name>
</gene>
<proteinExistence type="predicted"/>
<dbReference type="Proteomes" id="UP000033423">
    <property type="component" value="Unassembled WGS sequence"/>
</dbReference>
<reference evidence="1 2" key="1">
    <citation type="submission" date="2015-02" db="EMBL/GenBank/DDBJ databases">
        <title>Single-cell genomics of uncultivated deep-branching MTB reveals a conserved set of magnetosome genes.</title>
        <authorList>
            <person name="Kolinko S."/>
            <person name="Richter M."/>
            <person name="Glockner F.O."/>
            <person name="Brachmann A."/>
            <person name="Schuler D."/>
        </authorList>
    </citation>
    <scope>NUCLEOTIDE SEQUENCE [LARGE SCALE GENOMIC DNA]</scope>
    <source>
        <strain evidence="1">TM-1</strain>
    </source>
</reference>